<dbReference type="EMBL" id="LUGH01001705">
    <property type="protein sequence ID" value="OBZ80818.1"/>
    <property type="molecule type" value="Genomic_DNA"/>
</dbReference>
<keyword evidence="2" id="KW-1185">Reference proteome</keyword>
<dbReference type="Proteomes" id="UP000093000">
    <property type="component" value="Unassembled WGS sequence"/>
</dbReference>
<comment type="caution">
    <text evidence="1">The sequence shown here is derived from an EMBL/GenBank/DDBJ whole genome shotgun (WGS) entry which is preliminary data.</text>
</comment>
<dbReference type="InParanoid" id="A0A1C7MVM8"/>
<reference evidence="1 2" key="1">
    <citation type="submission" date="2016-03" db="EMBL/GenBank/DDBJ databases">
        <title>Choanephora cucurbitarum.</title>
        <authorList>
            <person name="Min B."/>
            <person name="Park H."/>
            <person name="Park J.-H."/>
            <person name="Shin H.-D."/>
            <person name="Choi I.-G."/>
        </authorList>
    </citation>
    <scope>NUCLEOTIDE SEQUENCE [LARGE SCALE GENOMIC DNA]</scope>
    <source>
        <strain evidence="1 2">KUS-F28377</strain>
    </source>
</reference>
<protein>
    <submittedName>
        <fullName evidence="1">Uncharacterized protein</fullName>
    </submittedName>
</protein>
<organism evidence="1 2">
    <name type="scientific">Choanephora cucurbitarum</name>
    <dbReference type="NCBI Taxonomy" id="101091"/>
    <lineage>
        <taxon>Eukaryota</taxon>
        <taxon>Fungi</taxon>
        <taxon>Fungi incertae sedis</taxon>
        <taxon>Mucoromycota</taxon>
        <taxon>Mucoromycotina</taxon>
        <taxon>Mucoromycetes</taxon>
        <taxon>Mucorales</taxon>
        <taxon>Mucorineae</taxon>
        <taxon>Choanephoraceae</taxon>
        <taxon>Choanephoroideae</taxon>
        <taxon>Choanephora</taxon>
    </lineage>
</organism>
<accession>A0A1C7MVM8</accession>
<name>A0A1C7MVM8_9FUNG</name>
<evidence type="ECO:0000313" key="1">
    <source>
        <dbReference type="EMBL" id="OBZ80818.1"/>
    </source>
</evidence>
<evidence type="ECO:0000313" key="2">
    <source>
        <dbReference type="Proteomes" id="UP000093000"/>
    </source>
</evidence>
<gene>
    <name evidence="1" type="ORF">A0J61_11135</name>
</gene>
<sequence length="40" mass="4543">MSSFVLYTCVPMETIVMTMSLSDYDKIFFSLLETIKATDA</sequence>
<dbReference type="AlphaFoldDB" id="A0A1C7MVM8"/>
<proteinExistence type="predicted"/>